<dbReference type="SUPFAM" id="SSF52540">
    <property type="entry name" value="P-loop containing nucleoside triphosphate hydrolases"/>
    <property type="match status" value="1"/>
</dbReference>
<evidence type="ECO:0000256" key="1">
    <source>
        <dbReference type="ARBA" id="ARBA00022448"/>
    </source>
</evidence>
<dbReference type="GO" id="GO:0005524">
    <property type="term" value="F:ATP binding"/>
    <property type="evidence" value="ECO:0007669"/>
    <property type="project" value="UniProtKB-KW"/>
</dbReference>
<dbReference type="SMART" id="SM00382">
    <property type="entry name" value="AAA"/>
    <property type="match status" value="1"/>
</dbReference>
<dbReference type="Pfam" id="PF00005">
    <property type="entry name" value="ABC_tran"/>
    <property type="match status" value="1"/>
</dbReference>
<evidence type="ECO:0000259" key="4">
    <source>
        <dbReference type="PROSITE" id="PS50893"/>
    </source>
</evidence>
<evidence type="ECO:0000256" key="2">
    <source>
        <dbReference type="ARBA" id="ARBA00022741"/>
    </source>
</evidence>
<feature type="domain" description="ABC transporter" evidence="4">
    <location>
        <begin position="2"/>
        <end position="228"/>
    </location>
</feature>
<dbReference type="InterPro" id="IPR003439">
    <property type="entry name" value="ABC_transporter-like_ATP-bd"/>
</dbReference>
<evidence type="ECO:0000256" key="3">
    <source>
        <dbReference type="ARBA" id="ARBA00022840"/>
    </source>
</evidence>
<keyword evidence="1" id="KW-0813">Transport</keyword>
<evidence type="ECO:0000313" key="6">
    <source>
        <dbReference type="Proteomes" id="UP000024332"/>
    </source>
</evidence>
<evidence type="ECO:0000313" key="5">
    <source>
        <dbReference type="EMBL" id="EZQ04915.1"/>
    </source>
</evidence>
<organism evidence="5 6">
    <name type="scientific">Candidatus Acidianus copahuensis</name>
    <dbReference type="NCBI Taxonomy" id="1160895"/>
    <lineage>
        <taxon>Archaea</taxon>
        <taxon>Thermoproteota</taxon>
        <taxon>Thermoprotei</taxon>
        <taxon>Sulfolobales</taxon>
        <taxon>Sulfolobaceae</taxon>
        <taxon>Acidianus</taxon>
    </lineage>
</organism>
<dbReference type="Proteomes" id="UP000024332">
    <property type="component" value="Unassembled WGS sequence"/>
</dbReference>
<dbReference type="PANTHER" id="PTHR42939">
    <property type="entry name" value="ABC TRANSPORTER ATP-BINDING PROTEIN ALBC-RELATED"/>
    <property type="match status" value="1"/>
</dbReference>
<dbReference type="RefSeq" id="WP_048099844.1">
    <property type="nucleotide sequence ID" value="NZ_JFZT01000044.1"/>
</dbReference>
<keyword evidence="2" id="KW-0547">Nucleotide-binding</keyword>
<dbReference type="PROSITE" id="PS50893">
    <property type="entry name" value="ABC_TRANSPORTER_2"/>
    <property type="match status" value="1"/>
</dbReference>
<dbReference type="CDD" id="cd03230">
    <property type="entry name" value="ABC_DR_subfamily_A"/>
    <property type="match status" value="1"/>
</dbReference>
<sequence length="291" mass="32704">MITATNLTKKYNDFEVLHSISFEITKGTITALIGPNGAGKSTLIKIMAGITKRSSGKIFVLGEDPWNNARLSKKVSLILEKPFIPSSVPVSELLESAISVFKTDKREIMYWLEDFNLLNFKDRKVGELSAGTRQKVQLVFALSKNPEIILADEPTANLDPPSRFSFYEMISKINRKLGTTVVISSHSTSELTLIATHVLVLYNGILRFSGMVNDFIRIGFSENFYIMVKDIEKSVKLLSEFSPEVVGNQIKVKGDLREIIRILMNNDVKVYFIRSSILDKSLQDVLGYELD</sequence>
<keyword evidence="6" id="KW-1185">Reference proteome</keyword>
<dbReference type="OrthoDB" id="97750at2157"/>
<dbReference type="InterPro" id="IPR027417">
    <property type="entry name" value="P-loop_NTPase"/>
</dbReference>
<gene>
    <name evidence="5" type="ORF">CM19_08070</name>
</gene>
<protein>
    <submittedName>
        <fullName evidence="5">ABC transporter</fullName>
    </submittedName>
</protein>
<name>A0A031LNC5_9CREN</name>
<dbReference type="EMBL" id="JFZT01000044">
    <property type="protein sequence ID" value="EZQ04915.1"/>
    <property type="molecule type" value="Genomic_DNA"/>
</dbReference>
<dbReference type="InterPro" id="IPR003593">
    <property type="entry name" value="AAA+_ATPase"/>
</dbReference>
<accession>A0A031LNC5</accession>
<dbReference type="STRING" id="1160895.CM19_08070"/>
<keyword evidence="3" id="KW-0067">ATP-binding</keyword>
<reference evidence="5 6" key="1">
    <citation type="submission" date="2014-03" db="EMBL/GenBank/DDBJ databases">
        <title>Draft genome sequence of the novel thermoacidophilic archaea Acidianus copahuensis ALE1 strain, isolated from Copahue volcanic area in Neuquen Argentina.</title>
        <authorList>
            <person name="Urbieta M.S."/>
            <person name="Rascovan N."/>
            <person name="Castro C."/>
            <person name="Revale S."/>
            <person name="Giaveno M.A."/>
            <person name="Vazquez M.P."/>
            <person name="Donati E.R."/>
        </authorList>
    </citation>
    <scope>NUCLEOTIDE SEQUENCE [LARGE SCALE GENOMIC DNA]</scope>
    <source>
        <strain evidence="5 6">ALE1</strain>
    </source>
</reference>
<dbReference type="InterPro" id="IPR051782">
    <property type="entry name" value="ABC_Transporter_VariousFunc"/>
</dbReference>
<comment type="caution">
    <text evidence="5">The sequence shown here is derived from an EMBL/GenBank/DDBJ whole genome shotgun (WGS) entry which is preliminary data.</text>
</comment>
<dbReference type="PANTHER" id="PTHR42939:SF1">
    <property type="entry name" value="ABC TRANSPORTER ATP-BINDING PROTEIN ALBC-RELATED"/>
    <property type="match status" value="1"/>
</dbReference>
<proteinExistence type="predicted"/>
<dbReference type="AlphaFoldDB" id="A0A031LNC5"/>
<dbReference type="Gene3D" id="3.40.50.300">
    <property type="entry name" value="P-loop containing nucleotide triphosphate hydrolases"/>
    <property type="match status" value="1"/>
</dbReference>
<dbReference type="GO" id="GO:0016887">
    <property type="term" value="F:ATP hydrolysis activity"/>
    <property type="evidence" value="ECO:0007669"/>
    <property type="project" value="InterPro"/>
</dbReference>